<keyword evidence="1" id="KW-0805">Transcription regulation</keyword>
<comment type="caution">
    <text evidence="8">The sequence shown here is derived from an EMBL/GenBank/DDBJ whole genome shotgun (WGS) entry which is preliminary data.</text>
</comment>
<dbReference type="EMBL" id="JBHTIA010000003">
    <property type="protein sequence ID" value="MFD0764363.1"/>
    <property type="molecule type" value="Genomic_DNA"/>
</dbReference>
<dbReference type="InterPro" id="IPR014710">
    <property type="entry name" value="RmlC-like_jellyroll"/>
</dbReference>
<evidence type="ECO:0000256" key="1">
    <source>
        <dbReference type="ARBA" id="ARBA00023015"/>
    </source>
</evidence>
<dbReference type="PANTHER" id="PTHR24567">
    <property type="entry name" value="CRP FAMILY TRANSCRIPTIONAL REGULATORY PROTEIN"/>
    <property type="match status" value="1"/>
</dbReference>
<dbReference type="Pfam" id="PF13545">
    <property type="entry name" value="HTH_Crp_2"/>
    <property type="match status" value="1"/>
</dbReference>
<dbReference type="RefSeq" id="WP_377139654.1">
    <property type="nucleotide sequence ID" value="NZ_JBHTIA010000003.1"/>
</dbReference>
<evidence type="ECO:0000259" key="6">
    <source>
        <dbReference type="PROSITE" id="PS50110"/>
    </source>
</evidence>
<dbReference type="PROSITE" id="PS50042">
    <property type="entry name" value="CNMP_BINDING_3"/>
    <property type="match status" value="1"/>
</dbReference>
<dbReference type="SUPFAM" id="SSF51206">
    <property type="entry name" value="cAMP-binding domain-like"/>
    <property type="match status" value="1"/>
</dbReference>
<evidence type="ECO:0000256" key="4">
    <source>
        <dbReference type="PROSITE-ProRule" id="PRU00169"/>
    </source>
</evidence>
<dbReference type="PROSITE" id="PS50110">
    <property type="entry name" value="RESPONSE_REGULATORY"/>
    <property type="match status" value="1"/>
</dbReference>
<dbReference type="PROSITE" id="PS51063">
    <property type="entry name" value="HTH_CRP_2"/>
    <property type="match status" value="1"/>
</dbReference>
<dbReference type="Pfam" id="PF00072">
    <property type="entry name" value="Response_reg"/>
    <property type="match status" value="1"/>
</dbReference>
<dbReference type="Gene3D" id="1.10.10.10">
    <property type="entry name" value="Winged helix-like DNA-binding domain superfamily/Winged helix DNA-binding domain"/>
    <property type="match status" value="1"/>
</dbReference>
<dbReference type="PANTHER" id="PTHR24567:SF28">
    <property type="entry name" value="LISTERIOLYSIN REGULATORY PROTEIN"/>
    <property type="match status" value="1"/>
</dbReference>
<dbReference type="SMART" id="SM00419">
    <property type="entry name" value="HTH_CRP"/>
    <property type="match status" value="1"/>
</dbReference>
<evidence type="ECO:0000259" key="5">
    <source>
        <dbReference type="PROSITE" id="PS50042"/>
    </source>
</evidence>
<evidence type="ECO:0000256" key="2">
    <source>
        <dbReference type="ARBA" id="ARBA00023125"/>
    </source>
</evidence>
<reference evidence="9" key="1">
    <citation type="journal article" date="2019" name="Int. J. Syst. Evol. Microbiol.">
        <title>The Global Catalogue of Microorganisms (GCM) 10K type strain sequencing project: providing services to taxonomists for standard genome sequencing and annotation.</title>
        <authorList>
            <consortium name="The Broad Institute Genomics Platform"/>
            <consortium name="The Broad Institute Genome Sequencing Center for Infectious Disease"/>
            <person name="Wu L."/>
            <person name="Ma J."/>
        </authorList>
    </citation>
    <scope>NUCLEOTIDE SEQUENCE [LARGE SCALE GENOMIC DNA]</scope>
    <source>
        <strain evidence="9">CCUG 60742</strain>
    </source>
</reference>
<dbReference type="CDD" id="cd00038">
    <property type="entry name" value="CAP_ED"/>
    <property type="match status" value="1"/>
</dbReference>
<dbReference type="InterPro" id="IPR018490">
    <property type="entry name" value="cNMP-bd_dom_sf"/>
</dbReference>
<protein>
    <submittedName>
        <fullName evidence="8">Response regulator</fullName>
    </submittedName>
</protein>
<organism evidence="8 9">
    <name type="scientific">Mucilaginibacter lutimaris</name>
    <dbReference type="NCBI Taxonomy" id="931629"/>
    <lineage>
        <taxon>Bacteria</taxon>
        <taxon>Pseudomonadati</taxon>
        <taxon>Bacteroidota</taxon>
        <taxon>Sphingobacteriia</taxon>
        <taxon>Sphingobacteriales</taxon>
        <taxon>Sphingobacteriaceae</taxon>
        <taxon>Mucilaginibacter</taxon>
    </lineage>
</organism>
<feature type="domain" description="Response regulatory" evidence="6">
    <location>
        <begin position="4"/>
        <end position="120"/>
    </location>
</feature>
<dbReference type="InterPro" id="IPR011006">
    <property type="entry name" value="CheY-like_superfamily"/>
</dbReference>
<feature type="domain" description="HTH crp-type" evidence="7">
    <location>
        <begin position="275"/>
        <end position="342"/>
    </location>
</feature>
<feature type="domain" description="Cyclic nucleotide-binding" evidence="5">
    <location>
        <begin position="141"/>
        <end position="261"/>
    </location>
</feature>
<dbReference type="SMART" id="SM00100">
    <property type="entry name" value="cNMP"/>
    <property type="match status" value="1"/>
</dbReference>
<dbReference type="InterPro" id="IPR001789">
    <property type="entry name" value="Sig_transdc_resp-reg_receiver"/>
</dbReference>
<dbReference type="InterPro" id="IPR036388">
    <property type="entry name" value="WH-like_DNA-bd_sf"/>
</dbReference>
<dbReference type="InterPro" id="IPR036390">
    <property type="entry name" value="WH_DNA-bd_sf"/>
</dbReference>
<keyword evidence="3" id="KW-0804">Transcription</keyword>
<proteinExistence type="predicted"/>
<feature type="modified residue" description="4-aspartylphosphate" evidence="4">
    <location>
        <position position="53"/>
    </location>
</feature>
<dbReference type="SUPFAM" id="SSF46785">
    <property type="entry name" value="Winged helix' DNA-binding domain"/>
    <property type="match status" value="1"/>
</dbReference>
<sequence>MSKQVLIIEDNTDIRENVVEILELADFEVLQASNGKIGVDLALKNKPDIILCDIMMPDLDGYGVLYMLNKNPETATIPFIFLTAKAERLDLRKGMEMGADDYLTKPFDDIELLNAIETRLKKKEAQENFYTNPLERLNNLLSKNNGLAELKRIVAERKSRQFKKGQVVYYDGDKANGLYIILSGKIKSMKLAEDGRELMTGIFTTDDYLGVNAMLANEAYADTATALEDSQLCLIPKEQLDELINQYPDVAREFISLLANDVRDKEEQLLHLAYNSVRKRMAESLLRLNKQSSAQEGFKISREDLAAMTGMATETVSRTLTDFKDEGLIEKKGSLITILDEKRIARMKN</sequence>
<name>A0ABW2ZDU9_9SPHI</name>
<dbReference type="Proteomes" id="UP001597073">
    <property type="component" value="Unassembled WGS sequence"/>
</dbReference>
<dbReference type="SMART" id="SM00448">
    <property type="entry name" value="REC"/>
    <property type="match status" value="1"/>
</dbReference>
<evidence type="ECO:0000313" key="9">
    <source>
        <dbReference type="Proteomes" id="UP001597073"/>
    </source>
</evidence>
<keyword evidence="2" id="KW-0238">DNA-binding</keyword>
<dbReference type="SUPFAM" id="SSF52172">
    <property type="entry name" value="CheY-like"/>
    <property type="match status" value="1"/>
</dbReference>
<dbReference type="Pfam" id="PF00027">
    <property type="entry name" value="cNMP_binding"/>
    <property type="match status" value="1"/>
</dbReference>
<dbReference type="Gene3D" id="2.60.120.10">
    <property type="entry name" value="Jelly Rolls"/>
    <property type="match status" value="1"/>
</dbReference>
<evidence type="ECO:0000313" key="8">
    <source>
        <dbReference type="EMBL" id="MFD0764363.1"/>
    </source>
</evidence>
<dbReference type="PRINTS" id="PR00034">
    <property type="entry name" value="HTHCRP"/>
</dbReference>
<gene>
    <name evidence="8" type="ORF">ACFQZI_05835</name>
</gene>
<dbReference type="InterPro" id="IPR000595">
    <property type="entry name" value="cNMP-bd_dom"/>
</dbReference>
<dbReference type="Gene3D" id="3.40.50.2300">
    <property type="match status" value="1"/>
</dbReference>
<dbReference type="InterPro" id="IPR050397">
    <property type="entry name" value="Env_Response_Regulators"/>
</dbReference>
<keyword evidence="9" id="KW-1185">Reference proteome</keyword>
<keyword evidence="4" id="KW-0597">Phosphoprotein</keyword>
<accession>A0ABW2ZDU9</accession>
<dbReference type="InterPro" id="IPR012318">
    <property type="entry name" value="HTH_CRP"/>
</dbReference>
<evidence type="ECO:0000259" key="7">
    <source>
        <dbReference type="PROSITE" id="PS51063"/>
    </source>
</evidence>
<evidence type="ECO:0000256" key="3">
    <source>
        <dbReference type="ARBA" id="ARBA00023163"/>
    </source>
</evidence>